<comment type="caution">
    <text evidence="1">The sequence shown here is derived from an EMBL/GenBank/DDBJ whole genome shotgun (WGS) entry which is preliminary data.</text>
</comment>
<dbReference type="EMBL" id="SNRW01005625">
    <property type="protein sequence ID" value="KAA6384702.1"/>
    <property type="molecule type" value="Genomic_DNA"/>
</dbReference>
<protein>
    <submittedName>
        <fullName evidence="1">Uncharacterized protein</fullName>
    </submittedName>
</protein>
<reference evidence="1 2" key="1">
    <citation type="submission" date="2019-03" db="EMBL/GenBank/DDBJ databases">
        <title>Single cell metagenomics reveals metabolic interactions within the superorganism composed of flagellate Streblomastix strix and complex community of Bacteroidetes bacteria on its surface.</title>
        <authorList>
            <person name="Treitli S.C."/>
            <person name="Kolisko M."/>
            <person name="Husnik F."/>
            <person name="Keeling P."/>
            <person name="Hampl V."/>
        </authorList>
    </citation>
    <scope>NUCLEOTIDE SEQUENCE [LARGE SCALE GENOMIC DNA]</scope>
    <source>
        <strain evidence="1">ST1C</strain>
    </source>
</reference>
<sequence>AKSTRAAVIAFGGTSSGVAIVQSGSSGSISKFWRNAFTNVGCGCAATCSRFCGTKFAKFGVQYESLLVGRLLVKFVRRVILSFAVYKMATPLQTLFVE</sequence>
<name>A0A5J4VQ31_9EUKA</name>
<accession>A0A5J4VQ31</accession>
<dbReference type="AlphaFoldDB" id="A0A5J4VQ31"/>
<proteinExistence type="predicted"/>
<feature type="non-terminal residue" evidence="1">
    <location>
        <position position="1"/>
    </location>
</feature>
<dbReference type="Proteomes" id="UP000324800">
    <property type="component" value="Unassembled WGS sequence"/>
</dbReference>
<evidence type="ECO:0000313" key="1">
    <source>
        <dbReference type="EMBL" id="KAA6384702.1"/>
    </source>
</evidence>
<organism evidence="1 2">
    <name type="scientific">Streblomastix strix</name>
    <dbReference type="NCBI Taxonomy" id="222440"/>
    <lineage>
        <taxon>Eukaryota</taxon>
        <taxon>Metamonada</taxon>
        <taxon>Preaxostyla</taxon>
        <taxon>Oxymonadida</taxon>
        <taxon>Streblomastigidae</taxon>
        <taxon>Streblomastix</taxon>
    </lineage>
</organism>
<evidence type="ECO:0000313" key="2">
    <source>
        <dbReference type="Proteomes" id="UP000324800"/>
    </source>
</evidence>
<gene>
    <name evidence="1" type="ORF">EZS28_019771</name>
</gene>